<reference evidence="1 2" key="1">
    <citation type="submission" date="2018-04" db="EMBL/GenBank/DDBJ databases">
        <title>Serotype diversity and antimicrobial resistance among Salmonella enterica isolated from patients at an equine referral hospital.</title>
        <authorList>
            <person name="Leon I.M."/>
            <person name="Lawhon S.D."/>
            <person name="Norman K.N."/>
            <person name="Threadgill D.S."/>
            <person name="Ohta N."/>
            <person name="Vinasco J."/>
            <person name="Scott H.M."/>
        </authorList>
    </citation>
    <scope>NUCLEOTIDE SEQUENCE [LARGE SCALE GENOMIC DNA]</scope>
    <source>
        <strain evidence="1 2">230</strain>
    </source>
</reference>
<name>A0A2T8X921_SALET</name>
<dbReference type="EMBL" id="QDLV01000009">
    <property type="protein sequence ID" value="PVJ47176.1"/>
    <property type="molecule type" value="Genomic_DNA"/>
</dbReference>
<sequence>MKEFNLPKLPDNYRWGAETYFEFDESGGFQAPDGFAIKTVDMEKKVAICVPFQTCINGTWVTFSTK</sequence>
<accession>A0A2T8X921</accession>
<evidence type="ECO:0000313" key="2">
    <source>
        <dbReference type="Proteomes" id="UP000245551"/>
    </source>
</evidence>
<evidence type="ECO:0000313" key="1">
    <source>
        <dbReference type="EMBL" id="PVJ47176.1"/>
    </source>
</evidence>
<dbReference type="AlphaFoldDB" id="A0A2T8X921"/>
<dbReference type="Proteomes" id="UP000245551">
    <property type="component" value="Unassembled WGS sequence"/>
</dbReference>
<comment type="caution">
    <text evidence="1">The sequence shown here is derived from an EMBL/GenBank/DDBJ whole genome shotgun (WGS) entry which is preliminary data.</text>
</comment>
<dbReference type="RefSeq" id="WP_095472153.1">
    <property type="nucleotide sequence ID" value="NZ_QDLV01000009.1"/>
</dbReference>
<protein>
    <submittedName>
        <fullName evidence="1">Uncharacterized protein</fullName>
    </submittedName>
</protein>
<organism evidence="1 2">
    <name type="scientific">Salmonella enterica subsp. enterica serovar Gaminara</name>
    <dbReference type="NCBI Taxonomy" id="913070"/>
    <lineage>
        <taxon>Bacteria</taxon>
        <taxon>Pseudomonadati</taxon>
        <taxon>Pseudomonadota</taxon>
        <taxon>Gammaproteobacteria</taxon>
        <taxon>Enterobacterales</taxon>
        <taxon>Enterobacteriaceae</taxon>
        <taxon>Salmonella</taxon>
    </lineage>
</organism>
<gene>
    <name evidence="1" type="ORF">C4855_11925</name>
</gene>
<proteinExistence type="predicted"/>